<keyword evidence="7" id="KW-1185">Reference proteome</keyword>
<evidence type="ECO:0000256" key="4">
    <source>
        <dbReference type="SAM" id="MobiDB-lite"/>
    </source>
</evidence>
<evidence type="ECO:0000313" key="6">
    <source>
        <dbReference type="EMBL" id="KAJ6820515.1"/>
    </source>
</evidence>
<dbReference type="EMBL" id="JANAVB010025596">
    <property type="protein sequence ID" value="KAJ6820515.1"/>
    <property type="molecule type" value="Genomic_DNA"/>
</dbReference>
<comment type="caution">
    <text evidence="6">The sequence shown here is derived from an EMBL/GenBank/DDBJ whole genome shotgun (WGS) entry which is preliminary data.</text>
</comment>
<dbReference type="GO" id="GO:0005509">
    <property type="term" value="F:calcium ion binding"/>
    <property type="evidence" value="ECO:0007669"/>
    <property type="project" value="InterPro"/>
</dbReference>
<dbReference type="InterPro" id="IPR002048">
    <property type="entry name" value="EF_hand_dom"/>
</dbReference>
<reference evidence="6" key="2">
    <citation type="submission" date="2023-04" db="EMBL/GenBank/DDBJ databases">
        <authorList>
            <person name="Bruccoleri R.E."/>
            <person name="Oakeley E.J."/>
            <person name="Faust A.-M."/>
            <person name="Dessus-Babus S."/>
            <person name="Altorfer M."/>
            <person name="Burckhardt D."/>
            <person name="Oertli M."/>
            <person name="Naumann U."/>
            <person name="Petersen F."/>
            <person name="Wong J."/>
        </authorList>
    </citation>
    <scope>NUCLEOTIDE SEQUENCE</scope>
    <source>
        <strain evidence="6">GSM-AAB239-AS_SAM_17_03QT</strain>
        <tissue evidence="6">Leaf</tissue>
    </source>
</reference>
<sequence length="185" mass="20647">MEKTPARSLYQCFSLVEAVGYLVLDYILFWACRLQKLSRSSSRTQATHSKKTTATTAAATTATGEGEGKPEAIRREDVEMVMERIGMSPSREGEKLEACMAFDDLSNMFEEEEPSLEEVKEVFGVFDENCDGFIDASELQRVLGKLGFDDGADLDACRLMIAAHDQDLDGRIDFNGFVRFMESIV</sequence>
<dbReference type="InterPro" id="IPR018247">
    <property type="entry name" value="EF_Hand_1_Ca_BS"/>
</dbReference>
<protein>
    <submittedName>
        <fullName evidence="6">Calcium-binding protein CML30</fullName>
    </submittedName>
</protein>
<evidence type="ECO:0000259" key="5">
    <source>
        <dbReference type="PROSITE" id="PS50222"/>
    </source>
</evidence>
<dbReference type="InterPro" id="IPR011992">
    <property type="entry name" value="EF-hand-dom_pair"/>
</dbReference>
<dbReference type="Proteomes" id="UP001140949">
    <property type="component" value="Unassembled WGS sequence"/>
</dbReference>
<feature type="domain" description="EF-hand" evidence="5">
    <location>
        <begin position="152"/>
        <end position="185"/>
    </location>
</feature>
<feature type="region of interest" description="Disordered" evidence="4">
    <location>
        <begin position="43"/>
        <end position="72"/>
    </location>
</feature>
<evidence type="ECO:0000256" key="1">
    <source>
        <dbReference type="ARBA" id="ARBA00022723"/>
    </source>
</evidence>
<dbReference type="CDD" id="cd00051">
    <property type="entry name" value="EFh"/>
    <property type="match status" value="1"/>
</dbReference>
<keyword evidence="3" id="KW-0106">Calcium</keyword>
<dbReference type="Pfam" id="PF13499">
    <property type="entry name" value="EF-hand_7"/>
    <property type="match status" value="1"/>
</dbReference>
<dbReference type="SUPFAM" id="SSF47473">
    <property type="entry name" value="EF-hand"/>
    <property type="match status" value="1"/>
</dbReference>
<dbReference type="Gene3D" id="1.10.238.10">
    <property type="entry name" value="EF-hand"/>
    <property type="match status" value="1"/>
</dbReference>
<reference evidence="6" key="1">
    <citation type="journal article" date="2023" name="GigaByte">
        <title>Genome assembly of the bearded iris, Iris pallida Lam.</title>
        <authorList>
            <person name="Bruccoleri R.E."/>
            <person name="Oakeley E.J."/>
            <person name="Faust A.M.E."/>
            <person name="Altorfer M."/>
            <person name="Dessus-Babus S."/>
            <person name="Burckhardt D."/>
            <person name="Oertli M."/>
            <person name="Naumann U."/>
            <person name="Petersen F."/>
            <person name="Wong J."/>
        </authorList>
    </citation>
    <scope>NUCLEOTIDE SEQUENCE</scope>
    <source>
        <strain evidence="6">GSM-AAB239-AS_SAM_17_03QT</strain>
    </source>
</reference>
<accession>A0AAX6FWS4</accession>
<dbReference type="AlphaFoldDB" id="A0AAX6FWS4"/>
<evidence type="ECO:0000313" key="7">
    <source>
        <dbReference type="Proteomes" id="UP001140949"/>
    </source>
</evidence>
<dbReference type="InterPro" id="IPR039647">
    <property type="entry name" value="EF_hand_pair_protein_CML-like"/>
</dbReference>
<evidence type="ECO:0000256" key="3">
    <source>
        <dbReference type="ARBA" id="ARBA00022837"/>
    </source>
</evidence>
<feature type="compositionally biased region" description="Low complexity" evidence="4">
    <location>
        <begin position="52"/>
        <end position="63"/>
    </location>
</feature>
<feature type="domain" description="EF-hand" evidence="5">
    <location>
        <begin position="114"/>
        <end position="149"/>
    </location>
</feature>
<name>A0AAX6FWS4_IRIPA</name>
<keyword evidence="1" id="KW-0479">Metal-binding</keyword>
<dbReference type="PROSITE" id="PS00018">
    <property type="entry name" value="EF_HAND_1"/>
    <property type="match status" value="1"/>
</dbReference>
<organism evidence="6 7">
    <name type="scientific">Iris pallida</name>
    <name type="common">Sweet iris</name>
    <dbReference type="NCBI Taxonomy" id="29817"/>
    <lineage>
        <taxon>Eukaryota</taxon>
        <taxon>Viridiplantae</taxon>
        <taxon>Streptophyta</taxon>
        <taxon>Embryophyta</taxon>
        <taxon>Tracheophyta</taxon>
        <taxon>Spermatophyta</taxon>
        <taxon>Magnoliopsida</taxon>
        <taxon>Liliopsida</taxon>
        <taxon>Asparagales</taxon>
        <taxon>Iridaceae</taxon>
        <taxon>Iridoideae</taxon>
        <taxon>Irideae</taxon>
        <taxon>Iris</taxon>
    </lineage>
</organism>
<keyword evidence="2" id="KW-0677">Repeat</keyword>
<gene>
    <name evidence="6" type="ORF">M6B38_397660</name>
</gene>
<dbReference type="PANTHER" id="PTHR10891">
    <property type="entry name" value="EF-HAND CALCIUM-BINDING DOMAIN CONTAINING PROTEIN"/>
    <property type="match status" value="1"/>
</dbReference>
<proteinExistence type="predicted"/>
<evidence type="ECO:0000256" key="2">
    <source>
        <dbReference type="ARBA" id="ARBA00022737"/>
    </source>
</evidence>
<dbReference type="SMART" id="SM00054">
    <property type="entry name" value="EFh"/>
    <property type="match status" value="2"/>
</dbReference>
<dbReference type="PROSITE" id="PS50222">
    <property type="entry name" value="EF_HAND_2"/>
    <property type="match status" value="2"/>
</dbReference>